<dbReference type="EMBL" id="BMHB01000003">
    <property type="protein sequence ID" value="GGI17665.1"/>
    <property type="molecule type" value="Genomic_DNA"/>
</dbReference>
<accession>A0A8J3APQ2</accession>
<name>A0A8J3APQ2_9BACI</name>
<dbReference type="Proteomes" id="UP000626244">
    <property type="component" value="Unassembled WGS sequence"/>
</dbReference>
<evidence type="ECO:0000313" key="1">
    <source>
        <dbReference type="EMBL" id="GGI17665.1"/>
    </source>
</evidence>
<dbReference type="CDD" id="cd12870">
    <property type="entry name" value="MqsA"/>
    <property type="match status" value="1"/>
</dbReference>
<proteinExistence type="predicted"/>
<dbReference type="NCBIfam" id="TIGR03829">
    <property type="entry name" value="YokU_near_AblA"/>
    <property type="match status" value="1"/>
</dbReference>
<reference evidence="2" key="1">
    <citation type="journal article" date="2019" name="Int. J. Syst. Evol. Microbiol.">
        <title>The Global Catalogue of Microorganisms (GCM) 10K type strain sequencing project: providing services to taxonomists for standard genome sequencing and annotation.</title>
        <authorList>
            <consortium name="The Broad Institute Genomics Platform"/>
            <consortium name="The Broad Institute Genome Sequencing Center for Infectious Disease"/>
            <person name="Wu L."/>
            <person name="Ma J."/>
        </authorList>
    </citation>
    <scope>NUCLEOTIDE SEQUENCE [LARGE SCALE GENOMIC DNA]</scope>
    <source>
        <strain evidence="2">CGMCC 1.14993</strain>
    </source>
</reference>
<dbReference type="InterPro" id="IPR022453">
    <property type="entry name" value="Znf_MqsA-type"/>
</dbReference>
<dbReference type="Pfam" id="PF14122">
    <property type="entry name" value="YokU"/>
    <property type="match status" value="1"/>
</dbReference>
<dbReference type="InterPro" id="IPR022451">
    <property type="entry name" value="CHP03829_YokU"/>
</dbReference>
<evidence type="ECO:0008006" key="3">
    <source>
        <dbReference type="Google" id="ProtNLM"/>
    </source>
</evidence>
<keyword evidence="2" id="KW-1185">Reference proteome</keyword>
<gene>
    <name evidence="1" type="ORF">GCM10007380_39080</name>
</gene>
<comment type="caution">
    <text evidence="1">The sequence shown here is derived from an EMBL/GenBank/DDBJ whole genome shotgun (WGS) entry which is preliminary data.</text>
</comment>
<dbReference type="NCBIfam" id="TIGR03831">
    <property type="entry name" value="YgiT_finger"/>
    <property type="match status" value="1"/>
</dbReference>
<dbReference type="OrthoDB" id="2666319at2"/>
<dbReference type="RefSeq" id="WP_088001865.1">
    <property type="nucleotide sequence ID" value="NZ_BMHB01000003.1"/>
</dbReference>
<sequence>MKTCQWCESVNISETTNTVYWELPDGTKAIEIRETPCIECHECYITYQTDETVNVIEEQLFLINTKLLEKTIQFIELLQQPRLLKRNYFDFSK</sequence>
<protein>
    <recommendedName>
        <fullName evidence="3">YokU family protein</fullName>
    </recommendedName>
</protein>
<organism evidence="1 2">
    <name type="scientific">Gottfriedia solisilvae</name>
    <dbReference type="NCBI Taxonomy" id="1516104"/>
    <lineage>
        <taxon>Bacteria</taxon>
        <taxon>Bacillati</taxon>
        <taxon>Bacillota</taxon>
        <taxon>Bacilli</taxon>
        <taxon>Bacillales</taxon>
        <taxon>Bacillaceae</taxon>
        <taxon>Gottfriedia</taxon>
    </lineage>
</organism>
<evidence type="ECO:0000313" key="2">
    <source>
        <dbReference type="Proteomes" id="UP000626244"/>
    </source>
</evidence>
<dbReference type="AlphaFoldDB" id="A0A8J3APQ2"/>